<organism evidence="19">
    <name type="scientific">Oscillatoriales cyanobacterium SpSt-418</name>
    <dbReference type="NCBI Taxonomy" id="2282169"/>
    <lineage>
        <taxon>Bacteria</taxon>
        <taxon>Bacillati</taxon>
        <taxon>Cyanobacteriota</taxon>
        <taxon>Cyanophyceae</taxon>
        <taxon>Oscillatoriophycideae</taxon>
        <taxon>Oscillatoriales</taxon>
    </lineage>
</organism>
<dbReference type="SUPFAM" id="SSF53098">
    <property type="entry name" value="Ribonuclease H-like"/>
    <property type="match status" value="1"/>
</dbReference>
<keyword evidence="9 14" id="KW-0540">Nuclease</keyword>
<dbReference type="GO" id="GO:0043137">
    <property type="term" value="P:DNA replication, removal of RNA primer"/>
    <property type="evidence" value="ECO:0007669"/>
    <property type="project" value="TreeGrafter"/>
</dbReference>
<keyword evidence="13 14" id="KW-0464">Manganese</keyword>
<dbReference type="GO" id="GO:0004523">
    <property type="term" value="F:RNA-DNA hybrid ribonuclease activity"/>
    <property type="evidence" value="ECO:0007669"/>
    <property type="project" value="UniProtKB-UniRule"/>
</dbReference>
<evidence type="ECO:0000256" key="3">
    <source>
        <dbReference type="ARBA" id="ARBA00004065"/>
    </source>
</evidence>
<dbReference type="HAMAP" id="MF_00052_B">
    <property type="entry name" value="RNase_HII_B"/>
    <property type="match status" value="1"/>
</dbReference>
<dbReference type="InterPro" id="IPR022898">
    <property type="entry name" value="RNase_HII"/>
</dbReference>
<comment type="caution">
    <text evidence="19">The sequence shown here is derived from an EMBL/GenBank/DDBJ whole genome shotgun (WGS) entry which is preliminary data.</text>
</comment>
<evidence type="ECO:0000256" key="1">
    <source>
        <dbReference type="ARBA" id="ARBA00000077"/>
    </source>
</evidence>
<dbReference type="GO" id="GO:0003723">
    <property type="term" value="F:RNA binding"/>
    <property type="evidence" value="ECO:0007669"/>
    <property type="project" value="UniProtKB-UniRule"/>
</dbReference>
<evidence type="ECO:0000256" key="12">
    <source>
        <dbReference type="ARBA" id="ARBA00022801"/>
    </source>
</evidence>
<dbReference type="NCBIfam" id="NF010537">
    <property type="entry name" value="PRK13925.1"/>
    <property type="match status" value="1"/>
</dbReference>
<comment type="cofactor">
    <cofactor evidence="2">
        <name>Mg(2+)</name>
        <dbReference type="ChEBI" id="CHEBI:18420"/>
    </cofactor>
</comment>
<comment type="function">
    <text evidence="3 14 16">Endonuclease that specifically degrades the RNA of RNA-DNA hybrids.</text>
</comment>
<evidence type="ECO:0000256" key="15">
    <source>
        <dbReference type="PROSITE-ProRule" id="PRU01319"/>
    </source>
</evidence>
<evidence type="ECO:0000256" key="2">
    <source>
        <dbReference type="ARBA" id="ARBA00001946"/>
    </source>
</evidence>
<feature type="region of interest" description="Disordered" evidence="17">
    <location>
        <begin position="207"/>
        <end position="243"/>
    </location>
</feature>
<dbReference type="InterPro" id="IPR012337">
    <property type="entry name" value="RNaseH-like_sf"/>
</dbReference>
<evidence type="ECO:0000256" key="5">
    <source>
        <dbReference type="ARBA" id="ARBA00007383"/>
    </source>
</evidence>
<feature type="domain" description="RNase H type-2" evidence="18">
    <location>
        <begin position="35"/>
        <end position="229"/>
    </location>
</feature>
<dbReference type="GO" id="GO:0006298">
    <property type="term" value="P:mismatch repair"/>
    <property type="evidence" value="ECO:0007669"/>
    <property type="project" value="TreeGrafter"/>
</dbReference>
<keyword evidence="11 14" id="KW-0255">Endonuclease</keyword>
<dbReference type="GO" id="GO:0032299">
    <property type="term" value="C:ribonuclease H2 complex"/>
    <property type="evidence" value="ECO:0007669"/>
    <property type="project" value="TreeGrafter"/>
</dbReference>
<feature type="binding site" evidence="14 15">
    <location>
        <position position="137"/>
    </location>
    <ligand>
        <name>a divalent metal cation</name>
        <dbReference type="ChEBI" id="CHEBI:60240"/>
    </ligand>
</feature>
<dbReference type="InterPro" id="IPR001352">
    <property type="entry name" value="RNase_HII/HIII"/>
</dbReference>
<keyword evidence="12 14" id="KW-0378">Hydrolase</keyword>
<evidence type="ECO:0000256" key="7">
    <source>
        <dbReference type="ARBA" id="ARBA00019179"/>
    </source>
</evidence>
<keyword evidence="10 14" id="KW-0479">Metal-binding</keyword>
<dbReference type="EMBL" id="DSRU01000101">
    <property type="protein sequence ID" value="HFM97667.1"/>
    <property type="molecule type" value="Genomic_DNA"/>
</dbReference>
<comment type="catalytic activity">
    <reaction evidence="1 14 15 16">
        <text>Endonucleolytic cleavage to 5'-phosphomonoester.</text>
        <dbReference type="EC" id="3.1.26.4"/>
    </reaction>
</comment>
<dbReference type="PANTHER" id="PTHR10954:SF18">
    <property type="entry name" value="RIBONUCLEASE HII"/>
    <property type="match status" value="1"/>
</dbReference>
<evidence type="ECO:0000256" key="9">
    <source>
        <dbReference type="ARBA" id="ARBA00022722"/>
    </source>
</evidence>
<dbReference type="EC" id="3.1.26.4" evidence="6 14"/>
<dbReference type="Gene3D" id="3.30.420.10">
    <property type="entry name" value="Ribonuclease H-like superfamily/Ribonuclease H"/>
    <property type="match status" value="1"/>
</dbReference>
<evidence type="ECO:0000256" key="14">
    <source>
        <dbReference type="HAMAP-Rule" id="MF_00052"/>
    </source>
</evidence>
<accession>A0A7C3KE26</accession>
<feature type="binding site" evidence="14 15">
    <location>
        <position position="41"/>
    </location>
    <ligand>
        <name>a divalent metal cation</name>
        <dbReference type="ChEBI" id="CHEBI:60240"/>
    </ligand>
</feature>
<dbReference type="GO" id="GO:0030145">
    <property type="term" value="F:manganese ion binding"/>
    <property type="evidence" value="ECO:0007669"/>
    <property type="project" value="UniProtKB-UniRule"/>
</dbReference>
<gene>
    <name evidence="14" type="primary">rnhB</name>
    <name evidence="19" type="ORF">ENR64_07835</name>
</gene>
<evidence type="ECO:0000313" key="19">
    <source>
        <dbReference type="EMBL" id="HFM97667.1"/>
    </source>
</evidence>
<dbReference type="Pfam" id="PF01351">
    <property type="entry name" value="RNase_HII"/>
    <property type="match status" value="1"/>
</dbReference>
<evidence type="ECO:0000256" key="16">
    <source>
        <dbReference type="RuleBase" id="RU003515"/>
    </source>
</evidence>
<evidence type="ECO:0000256" key="17">
    <source>
        <dbReference type="SAM" id="MobiDB-lite"/>
    </source>
</evidence>
<reference evidence="19" key="1">
    <citation type="journal article" date="2020" name="mSystems">
        <title>Genome- and Community-Level Interaction Insights into Carbon Utilization and Element Cycling Functions of Hydrothermarchaeota in Hydrothermal Sediment.</title>
        <authorList>
            <person name="Zhou Z."/>
            <person name="Liu Y."/>
            <person name="Xu W."/>
            <person name="Pan J."/>
            <person name="Luo Z.H."/>
            <person name="Li M."/>
        </authorList>
    </citation>
    <scope>NUCLEOTIDE SEQUENCE [LARGE SCALE GENOMIC DNA]</scope>
    <source>
        <strain evidence="19">SpSt-418</strain>
    </source>
</reference>
<dbReference type="PROSITE" id="PS51975">
    <property type="entry name" value="RNASE_H_2"/>
    <property type="match status" value="1"/>
</dbReference>
<keyword evidence="8 14" id="KW-0963">Cytoplasm</keyword>
<dbReference type="NCBIfam" id="NF000595">
    <property type="entry name" value="PRK00015.1-3"/>
    <property type="match status" value="1"/>
</dbReference>
<protein>
    <recommendedName>
        <fullName evidence="7 14">Ribonuclease HII</fullName>
        <shortName evidence="14">RNase HII</shortName>
        <ecNumber evidence="6 14">3.1.26.4</ecNumber>
    </recommendedName>
</protein>
<evidence type="ECO:0000256" key="10">
    <source>
        <dbReference type="ARBA" id="ARBA00022723"/>
    </source>
</evidence>
<dbReference type="GO" id="GO:0005737">
    <property type="term" value="C:cytoplasm"/>
    <property type="evidence" value="ECO:0007669"/>
    <property type="project" value="UniProtKB-SubCell"/>
</dbReference>
<comment type="cofactor">
    <cofactor evidence="14 15">
        <name>Mn(2+)</name>
        <dbReference type="ChEBI" id="CHEBI:29035"/>
    </cofactor>
    <cofactor evidence="14 15">
        <name>Mg(2+)</name>
        <dbReference type="ChEBI" id="CHEBI:18420"/>
    </cofactor>
    <text evidence="14 15">Manganese or magnesium. Binds 1 divalent metal ion per monomer in the absence of substrate. May bind a second metal ion after substrate binding.</text>
</comment>
<evidence type="ECO:0000256" key="8">
    <source>
        <dbReference type="ARBA" id="ARBA00022490"/>
    </source>
</evidence>
<dbReference type="AlphaFoldDB" id="A0A7C3KE26"/>
<comment type="subcellular location">
    <subcellularLocation>
        <location evidence="4 14">Cytoplasm</location>
    </subcellularLocation>
</comment>
<dbReference type="InterPro" id="IPR024567">
    <property type="entry name" value="RNase_HII/HIII_dom"/>
</dbReference>
<evidence type="ECO:0000256" key="6">
    <source>
        <dbReference type="ARBA" id="ARBA00012180"/>
    </source>
</evidence>
<dbReference type="CDD" id="cd07182">
    <property type="entry name" value="RNase_HII_bacteria_HII_like"/>
    <property type="match status" value="1"/>
</dbReference>
<dbReference type="PANTHER" id="PTHR10954">
    <property type="entry name" value="RIBONUCLEASE H2 SUBUNIT A"/>
    <property type="match status" value="1"/>
</dbReference>
<sequence>MARRRSIPETQLELLLTAPQLAEADAGELLAIASNEVAGVDEVGRGALFGPVVAAAVILPEVSLSVLAQAGVTDSKLLTPQARQALAQQIRATAVACCIGVASVREIDRLNILQASLLAMRRAIARLQPQPKLCLIDGNQRVSGLQIPQQTIVQGDQRSLQIAAASIVAKVWRDDLITRLAARYPDYDLANNKGYGTAAHRRGLEEFGPSLQHRRSFSPCQKNRLSKPDNPHNEPLILTNQSD</sequence>
<dbReference type="InterPro" id="IPR036397">
    <property type="entry name" value="RNaseH_sf"/>
</dbReference>
<feature type="binding site" evidence="14 15">
    <location>
        <position position="42"/>
    </location>
    <ligand>
        <name>a divalent metal cation</name>
        <dbReference type="ChEBI" id="CHEBI:60240"/>
    </ligand>
</feature>
<evidence type="ECO:0000256" key="4">
    <source>
        <dbReference type="ARBA" id="ARBA00004496"/>
    </source>
</evidence>
<name>A0A7C3KE26_9CYAN</name>
<comment type="similarity">
    <text evidence="5 14 16">Belongs to the RNase HII family.</text>
</comment>
<evidence type="ECO:0000256" key="11">
    <source>
        <dbReference type="ARBA" id="ARBA00022759"/>
    </source>
</evidence>
<proteinExistence type="inferred from homology"/>
<evidence type="ECO:0000256" key="13">
    <source>
        <dbReference type="ARBA" id="ARBA00023211"/>
    </source>
</evidence>
<evidence type="ECO:0000259" key="18">
    <source>
        <dbReference type="PROSITE" id="PS51975"/>
    </source>
</evidence>